<gene>
    <name evidence="2" type="ordered locus">Caci_3045</name>
</gene>
<keyword evidence="3" id="KW-1185">Reference proteome</keyword>
<dbReference type="InterPro" id="IPR044925">
    <property type="entry name" value="His-Me_finger_sf"/>
</dbReference>
<dbReference type="HOGENOM" id="CLU_1923789_0_0_11"/>
<dbReference type="Pfam" id="PF13392">
    <property type="entry name" value="HNH_3"/>
    <property type="match status" value="1"/>
</dbReference>
<dbReference type="eggNOG" id="ENOG5033A1Y">
    <property type="taxonomic scope" value="Bacteria"/>
</dbReference>
<feature type="domain" description="HNH nuclease" evidence="1">
    <location>
        <begin position="30"/>
        <end position="74"/>
    </location>
</feature>
<dbReference type="RefSeq" id="WP_012787247.1">
    <property type="nucleotide sequence ID" value="NC_013131.1"/>
</dbReference>
<dbReference type="SUPFAM" id="SSF54060">
    <property type="entry name" value="His-Me finger endonucleases"/>
    <property type="match status" value="1"/>
</dbReference>
<dbReference type="EMBL" id="CP001700">
    <property type="protein sequence ID" value="ACU71954.1"/>
    <property type="molecule type" value="Genomic_DNA"/>
</dbReference>
<dbReference type="Gene3D" id="3.90.75.10">
    <property type="entry name" value="Homing Intron 3 (I-ppo) Encoded Endonuclease, Chain A"/>
    <property type="match status" value="1"/>
</dbReference>
<evidence type="ECO:0000313" key="2">
    <source>
        <dbReference type="EMBL" id="ACU71954.1"/>
    </source>
</evidence>
<accession>C7Q4I5</accession>
<sequence>MWDRIEPTMTCWIWRGYVDPDGYGQFLGRPAHRVVYERLVCGVPSDLQLDHLCRNRLCVNPAHLEQVTTAENLRRARASRDGQMAYRAAVCRNGHEYTPKDVLANGQRKCHQCRRDGYRRKRDADREQSSG</sequence>
<dbReference type="InterPro" id="IPR003615">
    <property type="entry name" value="HNH_nuc"/>
</dbReference>
<name>C7Q4I5_CATAD</name>
<dbReference type="GO" id="GO:0004519">
    <property type="term" value="F:endonuclease activity"/>
    <property type="evidence" value="ECO:0007669"/>
    <property type="project" value="InterPro"/>
</dbReference>
<dbReference type="InParanoid" id="C7Q4I5"/>
<organism evidence="2 3">
    <name type="scientific">Catenulispora acidiphila (strain DSM 44928 / JCM 14897 / NBRC 102108 / NRRL B-24433 / ID139908)</name>
    <dbReference type="NCBI Taxonomy" id="479433"/>
    <lineage>
        <taxon>Bacteria</taxon>
        <taxon>Bacillati</taxon>
        <taxon>Actinomycetota</taxon>
        <taxon>Actinomycetes</taxon>
        <taxon>Catenulisporales</taxon>
        <taxon>Catenulisporaceae</taxon>
        <taxon>Catenulispora</taxon>
    </lineage>
</organism>
<dbReference type="STRING" id="479433.Caci_3045"/>
<dbReference type="OrthoDB" id="3732358at2"/>
<dbReference type="KEGG" id="cai:Caci_3045"/>
<reference evidence="2 3" key="1">
    <citation type="journal article" date="2009" name="Stand. Genomic Sci.">
        <title>Complete genome sequence of Catenulispora acidiphila type strain (ID 139908).</title>
        <authorList>
            <person name="Copeland A."/>
            <person name="Lapidus A."/>
            <person name="Glavina Del Rio T."/>
            <person name="Nolan M."/>
            <person name="Lucas S."/>
            <person name="Chen F."/>
            <person name="Tice H."/>
            <person name="Cheng J.F."/>
            <person name="Bruce D."/>
            <person name="Goodwin L."/>
            <person name="Pitluck S."/>
            <person name="Mikhailova N."/>
            <person name="Pati A."/>
            <person name="Ivanova N."/>
            <person name="Mavromatis K."/>
            <person name="Chen A."/>
            <person name="Palaniappan K."/>
            <person name="Chain P."/>
            <person name="Land M."/>
            <person name="Hauser L."/>
            <person name="Chang Y.J."/>
            <person name="Jeffries C.D."/>
            <person name="Chertkov O."/>
            <person name="Brettin T."/>
            <person name="Detter J.C."/>
            <person name="Han C."/>
            <person name="Ali Z."/>
            <person name="Tindall B.J."/>
            <person name="Goker M."/>
            <person name="Bristow J."/>
            <person name="Eisen J.A."/>
            <person name="Markowitz V."/>
            <person name="Hugenholtz P."/>
            <person name="Kyrpides N.C."/>
            <person name="Klenk H.P."/>
        </authorList>
    </citation>
    <scope>NUCLEOTIDE SEQUENCE [LARGE SCALE GENOMIC DNA]</scope>
    <source>
        <strain evidence="3">DSM 44928 / JCM 14897 / NBRC 102108 / NRRL B-24433 / ID139908</strain>
    </source>
</reference>
<protein>
    <recommendedName>
        <fullName evidence="1">HNH nuclease domain-containing protein</fullName>
    </recommendedName>
</protein>
<proteinExistence type="predicted"/>
<evidence type="ECO:0000259" key="1">
    <source>
        <dbReference type="Pfam" id="PF13392"/>
    </source>
</evidence>
<evidence type="ECO:0000313" key="3">
    <source>
        <dbReference type="Proteomes" id="UP000000851"/>
    </source>
</evidence>
<dbReference type="Proteomes" id="UP000000851">
    <property type="component" value="Chromosome"/>
</dbReference>
<dbReference type="InterPro" id="IPR044930">
    <property type="entry name" value="Homing_endonuclease_His-Me"/>
</dbReference>
<dbReference type="AlphaFoldDB" id="C7Q4I5"/>